<gene>
    <name evidence="1" type="ORF">K490DRAFT_36216</name>
</gene>
<sequence>EAYLHAIYLLNRLPSSSLKGRTPLDVLSTILRLPIEATLKLLVFGTTSYAYIPSEKRLKSAKFNPRAEEGLFIGIYSPNI</sequence>
<proteinExistence type="predicted"/>
<dbReference type="Proteomes" id="UP000799776">
    <property type="component" value="Unassembled WGS sequence"/>
</dbReference>
<dbReference type="OrthoDB" id="4095857at2759"/>
<accession>A0A9P4HY85</accession>
<dbReference type="AlphaFoldDB" id="A0A9P4HY85"/>
<dbReference type="EMBL" id="ML978713">
    <property type="protein sequence ID" value="KAF2090014.1"/>
    <property type="molecule type" value="Genomic_DNA"/>
</dbReference>
<name>A0A9P4HY85_9PEZI</name>
<keyword evidence="2" id="KW-1185">Reference proteome</keyword>
<feature type="non-terminal residue" evidence="1">
    <location>
        <position position="1"/>
    </location>
</feature>
<evidence type="ECO:0000313" key="2">
    <source>
        <dbReference type="Proteomes" id="UP000799776"/>
    </source>
</evidence>
<protein>
    <submittedName>
        <fullName evidence="1">Uncharacterized protein</fullName>
    </submittedName>
</protein>
<organism evidence="1 2">
    <name type="scientific">Saccharata proteae CBS 121410</name>
    <dbReference type="NCBI Taxonomy" id="1314787"/>
    <lineage>
        <taxon>Eukaryota</taxon>
        <taxon>Fungi</taxon>
        <taxon>Dikarya</taxon>
        <taxon>Ascomycota</taxon>
        <taxon>Pezizomycotina</taxon>
        <taxon>Dothideomycetes</taxon>
        <taxon>Dothideomycetes incertae sedis</taxon>
        <taxon>Botryosphaeriales</taxon>
        <taxon>Saccharataceae</taxon>
        <taxon>Saccharata</taxon>
    </lineage>
</organism>
<reference evidence="1" key="1">
    <citation type="journal article" date="2020" name="Stud. Mycol.">
        <title>101 Dothideomycetes genomes: a test case for predicting lifestyles and emergence of pathogens.</title>
        <authorList>
            <person name="Haridas S."/>
            <person name="Albert R."/>
            <person name="Binder M."/>
            <person name="Bloem J."/>
            <person name="Labutti K."/>
            <person name="Salamov A."/>
            <person name="Andreopoulos B."/>
            <person name="Baker S."/>
            <person name="Barry K."/>
            <person name="Bills G."/>
            <person name="Bluhm B."/>
            <person name="Cannon C."/>
            <person name="Castanera R."/>
            <person name="Culley D."/>
            <person name="Daum C."/>
            <person name="Ezra D."/>
            <person name="Gonzalez J."/>
            <person name="Henrissat B."/>
            <person name="Kuo A."/>
            <person name="Liang C."/>
            <person name="Lipzen A."/>
            <person name="Lutzoni F."/>
            <person name="Magnuson J."/>
            <person name="Mondo S."/>
            <person name="Nolan M."/>
            <person name="Ohm R."/>
            <person name="Pangilinan J."/>
            <person name="Park H.-J."/>
            <person name="Ramirez L."/>
            <person name="Alfaro M."/>
            <person name="Sun H."/>
            <person name="Tritt A."/>
            <person name="Yoshinaga Y."/>
            <person name="Zwiers L.-H."/>
            <person name="Turgeon B."/>
            <person name="Goodwin S."/>
            <person name="Spatafora J."/>
            <person name="Crous P."/>
            <person name="Grigoriev I."/>
        </authorList>
    </citation>
    <scope>NUCLEOTIDE SEQUENCE</scope>
    <source>
        <strain evidence="1">CBS 121410</strain>
    </source>
</reference>
<evidence type="ECO:0000313" key="1">
    <source>
        <dbReference type="EMBL" id="KAF2090014.1"/>
    </source>
</evidence>
<comment type="caution">
    <text evidence="1">The sequence shown here is derived from an EMBL/GenBank/DDBJ whole genome shotgun (WGS) entry which is preliminary data.</text>
</comment>